<comment type="caution">
    <text evidence="2">The sequence shown here is derived from an EMBL/GenBank/DDBJ whole genome shotgun (WGS) entry which is preliminary data.</text>
</comment>
<dbReference type="EMBL" id="QLST01000001">
    <property type="protein sequence ID" value="RBA29691.1"/>
    <property type="molecule type" value="Genomic_DNA"/>
</dbReference>
<gene>
    <name evidence="2" type="ORF">DPN68_00225</name>
</gene>
<dbReference type="RefSeq" id="WP_113987574.1">
    <property type="nucleotide sequence ID" value="NZ_QLST01000001.1"/>
</dbReference>
<accession>A0A365P507</accession>
<keyword evidence="1" id="KW-0812">Transmembrane</keyword>
<dbReference type="Proteomes" id="UP000253319">
    <property type="component" value="Unassembled WGS sequence"/>
</dbReference>
<keyword evidence="1" id="KW-1133">Transmembrane helix</keyword>
<dbReference type="AlphaFoldDB" id="A0A365P507"/>
<feature type="transmembrane region" description="Helical" evidence="1">
    <location>
        <begin position="33"/>
        <end position="58"/>
    </location>
</feature>
<sequence>MSSNSQDQEIDLGQVFSKIGGFFSNLVDKFFDFLFFLIKNSIIIIILLVIGVGVGYFLDKSSKTYNHEIIVSPNFGSVDYLYAKVNLLEAKKKENDTVFISNLGIKNVKKLGKIEIEPVIDLYKFITSKQENFDLIKLMAEDGSLDKIVKDEITSKNYPFHLIKFSTSKTISEDALVKPLLTYLNDSEYFNIVKQQYLENTAVKMRANDSTIAQINSLLNDFSKASSGNQKSSSLVYYNENNNLNDIIKTKDGLVTEQGDFKLRLINNDKVIKDISVTTNIINTKGTNGKLKLVLPILLVFMFLLFHWFKGFYKKQLQKRG</sequence>
<keyword evidence="3" id="KW-1185">Reference proteome</keyword>
<dbReference type="OrthoDB" id="1452530at2"/>
<evidence type="ECO:0000313" key="3">
    <source>
        <dbReference type="Proteomes" id="UP000253319"/>
    </source>
</evidence>
<reference evidence="2 3" key="1">
    <citation type="submission" date="2018-06" db="EMBL/GenBank/DDBJ databases">
        <title>Flavobacterium tibetense sp. nov., isolated from a wetland YonghuCo on Tibetan Plateau.</title>
        <authorList>
            <person name="Xing P."/>
            <person name="Phurbu D."/>
            <person name="Lu H."/>
        </authorList>
    </citation>
    <scope>NUCLEOTIDE SEQUENCE [LARGE SCALE GENOMIC DNA]</scope>
    <source>
        <strain evidence="2 3">YH5</strain>
    </source>
</reference>
<feature type="transmembrane region" description="Helical" evidence="1">
    <location>
        <begin position="291"/>
        <end position="309"/>
    </location>
</feature>
<proteinExistence type="predicted"/>
<name>A0A365P507_9FLAO</name>
<evidence type="ECO:0000313" key="2">
    <source>
        <dbReference type="EMBL" id="RBA29691.1"/>
    </source>
</evidence>
<protein>
    <submittedName>
        <fullName evidence="2">Uncharacterized protein</fullName>
    </submittedName>
</protein>
<evidence type="ECO:0000256" key="1">
    <source>
        <dbReference type="SAM" id="Phobius"/>
    </source>
</evidence>
<keyword evidence="1" id="KW-0472">Membrane</keyword>
<organism evidence="2 3">
    <name type="scientific">Flavobacterium tibetense</name>
    <dbReference type="NCBI Taxonomy" id="2233533"/>
    <lineage>
        <taxon>Bacteria</taxon>
        <taxon>Pseudomonadati</taxon>
        <taxon>Bacteroidota</taxon>
        <taxon>Flavobacteriia</taxon>
        <taxon>Flavobacteriales</taxon>
        <taxon>Flavobacteriaceae</taxon>
        <taxon>Flavobacterium</taxon>
    </lineage>
</organism>